<dbReference type="RefSeq" id="WP_080622433.1">
    <property type="nucleotide sequence ID" value="NZ_CAWMZI010000001.1"/>
</dbReference>
<organism evidence="1 2">
    <name type="scientific">Paracoccus yeei</name>
    <dbReference type="NCBI Taxonomy" id="147645"/>
    <lineage>
        <taxon>Bacteria</taxon>
        <taxon>Pseudomonadati</taxon>
        <taxon>Pseudomonadota</taxon>
        <taxon>Alphaproteobacteria</taxon>
        <taxon>Rhodobacterales</taxon>
        <taxon>Paracoccaceae</taxon>
        <taxon>Paracoccus</taxon>
    </lineage>
</organism>
<gene>
    <name evidence="1" type="ORF">A6J80_17955</name>
</gene>
<proteinExistence type="predicted"/>
<dbReference type="AlphaFoldDB" id="A0A1V0GVW8"/>
<dbReference type="KEGG" id="pye:A6J80_17955"/>
<evidence type="ECO:0000313" key="2">
    <source>
        <dbReference type="Proteomes" id="UP000191257"/>
    </source>
</evidence>
<dbReference type="EMBL" id="CP020442">
    <property type="protein sequence ID" value="ARC37987.1"/>
    <property type="molecule type" value="Genomic_DNA"/>
</dbReference>
<keyword evidence="2" id="KW-1185">Reference proteome</keyword>
<name>A0A1V0GVW8_9RHOB</name>
<protein>
    <submittedName>
        <fullName evidence="1">Uncharacterized protein</fullName>
    </submittedName>
</protein>
<reference evidence="1" key="1">
    <citation type="submission" date="2017-12" db="EMBL/GenBank/DDBJ databases">
        <title>FDA dAtabase for Regulatory Grade micrObial Sequences (FDA-ARGOS): Supporting development and validation of Infectious Disease Dx tests.</title>
        <authorList>
            <person name="Campos J."/>
            <person name="Goldberg B."/>
            <person name="Tallon L."/>
            <person name="Sadzewicz L."/>
            <person name="Sengamalay N."/>
            <person name="Ott S."/>
            <person name="Godinez A."/>
            <person name="Nagaraj S."/>
            <person name="Vyas G."/>
            <person name="Aluvathingal J."/>
            <person name="Nadendla S."/>
            <person name="Geyer C."/>
            <person name="Nandy P."/>
            <person name="Hobson J."/>
            <person name="Sichtig H."/>
        </authorList>
    </citation>
    <scope>NUCLEOTIDE SEQUENCE</scope>
    <source>
        <strain evidence="1">FDAARGOS_252</strain>
    </source>
</reference>
<accession>A0A1V0GVW8</accession>
<dbReference type="STRING" id="147645.A6J80_17955"/>
<evidence type="ECO:0000313" key="1">
    <source>
        <dbReference type="EMBL" id="ARC37987.1"/>
    </source>
</evidence>
<dbReference type="Proteomes" id="UP000191257">
    <property type="component" value="Chromosome"/>
</dbReference>
<sequence length="100" mass="11609">MPPIDDLTQQSLREFGLLGTLLLLILIFGIVYLWKRPPPPQHASPIQAVDEKAKLIPMILEETRNIGRDVRDIGDQLEHIETRLERMETLGHIIKDRQHR</sequence>